<comment type="caution">
    <text evidence="1">The sequence shown here is derived from an EMBL/GenBank/DDBJ whole genome shotgun (WGS) entry which is preliminary data.</text>
</comment>
<proteinExistence type="predicted"/>
<evidence type="ECO:0000313" key="1">
    <source>
        <dbReference type="EMBL" id="MDQ0905452.1"/>
    </source>
</evidence>
<dbReference type="Proteomes" id="UP001234216">
    <property type="component" value="Unassembled WGS sequence"/>
</dbReference>
<sequence>MTDGREAQGRFLFSATVELLQDFGFTRGRQVGKHAWIVSRVVDPA</sequence>
<gene>
    <name evidence="1" type="ORF">QFZ22_001437</name>
</gene>
<evidence type="ECO:0000313" key="2">
    <source>
        <dbReference type="Proteomes" id="UP001234216"/>
    </source>
</evidence>
<organism evidence="1 2">
    <name type="scientific">Streptomyces canus</name>
    <dbReference type="NCBI Taxonomy" id="58343"/>
    <lineage>
        <taxon>Bacteria</taxon>
        <taxon>Bacillati</taxon>
        <taxon>Actinomycetota</taxon>
        <taxon>Actinomycetes</taxon>
        <taxon>Kitasatosporales</taxon>
        <taxon>Streptomycetaceae</taxon>
        <taxon>Streptomyces</taxon>
        <taxon>Streptomyces aurantiacus group</taxon>
    </lineage>
</organism>
<dbReference type="EMBL" id="JAUSZV010000005">
    <property type="protein sequence ID" value="MDQ0905452.1"/>
    <property type="molecule type" value="Genomic_DNA"/>
</dbReference>
<reference evidence="1" key="1">
    <citation type="submission" date="2023-07" db="EMBL/GenBank/DDBJ databases">
        <title>Comparative genomics of wheat-associated soil bacteria to identify genetic determinants of phenazine resistance.</title>
        <authorList>
            <person name="Mouncey N."/>
        </authorList>
    </citation>
    <scope>NUCLEOTIDE SEQUENCE</scope>
    <source>
        <strain evidence="1">V4I22</strain>
    </source>
</reference>
<name>A0AAW8F9K1_9ACTN</name>
<dbReference type="RefSeq" id="WP_306972932.1">
    <property type="nucleotide sequence ID" value="NZ_JAUSZV010000005.1"/>
</dbReference>
<accession>A0AAW8F9K1</accession>
<protein>
    <submittedName>
        <fullName evidence="1">Uncharacterized protein</fullName>
    </submittedName>
</protein>
<dbReference type="AlphaFoldDB" id="A0AAW8F9K1"/>